<reference evidence="1" key="1">
    <citation type="submission" date="2016-06" db="EMBL/GenBank/DDBJ databases">
        <title>Complete Genome Sequence of Pandoraea faecigallinarum DSM-23572.</title>
        <authorList>
            <person name="Yong D."/>
            <person name="Ee R."/>
            <person name="Lim Y.-L."/>
            <person name="Yin W.-F."/>
            <person name="Chan K.-G."/>
        </authorList>
    </citation>
    <scope>NUCLEOTIDE SEQUENCE</scope>
    <source>
        <strain evidence="1">DSM 23572</strain>
    </source>
</reference>
<sequence>MKIRSRAQVLKMVFALAEDSHAQSQPDERGKKSGIDFEARVGSISPGQAIRTLLRIAERSESHVELRFGDEVLTSSQVLRRFGDMRPWGELVSQQFVFQYGVAASFGHCFIQVEERYPGVAREWEEWLGSFTARKGFVQAWVSDSEYNRWQNVTDPYEYELAGRDCSNLRKRSNGLPPPLEMEIVDVSINPGRWVLRSGYVEAIGSRMVSAN</sequence>
<dbReference type="Proteomes" id="UP000035651">
    <property type="component" value="Chromosome"/>
</dbReference>
<name>A0A173H0F5_9BURK</name>
<dbReference type="AlphaFoldDB" id="A0A173H0F5"/>
<evidence type="ECO:0000313" key="2">
    <source>
        <dbReference type="Proteomes" id="UP000035651"/>
    </source>
</evidence>
<evidence type="ECO:0000313" key="1">
    <source>
        <dbReference type="EMBL" id="ANI21791.1"/>
    </source>
</evidence>
<protein>
    <submittedName>
        <fullName evidence="1">Uncharacterized protein</fullName>
    </submittedName>
</protein>
<proteinExistence type="predicted"/>
<accession>A0A173H0F5</accession>
<gene>
    <name evidence="1" type="ORF">AB870_26090</name>
</gene>
<keyword evidence="2" id="KW-1185">Reference proteome</keyword>
<dbReference type="EMBL" id="CP011807">
    <property type="protein sequence ID" value="ANI21791.1"/>
    <property type="molecule type" value="Genomic_DNA"/>
</dbReference>
<organism evidence="1 2">
    <name type="scientific">Pandoraea faecigallinarum</name>
    <dbReference type="NCBI Taxonomy" id="656179"/>
    <lineage>
        <taxon>Bacteria</taxon>
        <taxon>Pseudomonadati</taxon>
        <taxon>Pseudomonadota</taxon>
        <taxon>Betaproteobacteria</taxon>
        <taxon>Burkholderiales</taxon>
        <taxon>Burkholderiaceae</taxon>
        <taxon>Pandoraea</taxon>
    </lineage>
</organism>